<reference evidence="2" key="2">
    <citation type="journal article" date="2021" name="Genome Biol. Evol.">
        <title>Developing a high-quality reference genome for a parasitic bivalve with doubly uniparental inheritance (Bivalvia: Unionida).</title>
        <authorList>
            <person name="Smith C.H."/>
        </authorList>
    </citation>
    <scope>NUCLEOTIDE SEQUENCE</scope>
    <source>
        <strain evidence="2">CHS0354</strain>
        <tissue evidence="2">Mantle</tissue>
    </source>
</reference>
<keyword evidence="1" id="KW-0732">Signal</keyword>
<evidence type="ECO:0000256" key="1">
    <source>
        <dbReference type="SAM" id="SignalP"/>
    </source>
</evidence>
<dbReference type="EMBL" id="JAEAOA010002069">
    <property type="protein sequence ID" value="KAK3584146.1"/>
    <property type="molecule type" value="Genomic_DNA"/>
</dbReference>
<proteinExistence type="predicted"/>
<sequence length="175" mass="18904">MKKIIFLLSVLSVFAVAEVSAAIPNSTFFVGGKTGYKKFEIKNTSSDTVFSYSGVNYALSGGVRGEYIRAVIDYTLQKEFQGSKSSDTKVDYSSYTLAVEGFKSFDLLFVSGGVHAENVSLSASGADLPSGFIYGVNAAAGIFFGRVSVEFNYNLSLTTMEKNDLKYQSANYQGI</sequence>
<name>A0AAE0VNI7_9BIVA</name>
<comment type="caution">
    <text evidence="2">The sequence shown here is derived from an EMBL/GenBank/DDBJ whole genome shotgun (WGS) entry which is preliminary data.</text>
</comment>
<reference evidence="2" key="3">
    <citation type="submission" date="2023-05" db="EMBL/GenBank/DDBJ databases">
        <authorList>
            <person name="Smith C.H."/>
        </authorList>
    </citation>
    <scope>NUCLEOTIDE SEQUENCE</scope>
    <source>
        <strain evidence="2">CHS0354</strain>
        <tissue evidence="2">Mantle</tissue>
    </source>
</reference>
<feature type="signal peptide" evidence="1">
    <location>
        <begin position="1"/>
        <end position="21"/>
    </location>
</feature>
<evidence type="ECO:0000313" key="3">
    <source>
        <dbReference type="Proteomes" id="UP001195483"/>
    </source>
</evidence>
<feature type="chain" id="PRO_5042075588" description="Outer membrane protein beta-barrel domain-containing protein" evidence="1">
    <location>
        <begin position="22"/>
        <end position="175"/>
    </location>
</feature>
<dbReference type="Proteomes" id="UP001195483">
    <property type="component" value="Unassembled WGS sequence"/>
</dbReference>
<reference evidence="2" key="1">
    <citation type="journal article" date="2021" name="Genome Biol. Evol.">
        <title>A High-Quality Reference Genome for a Parasitic Bivalve with Doubly Uniparental Inheritance (Bivalvia: Unionida).</title>
        <authorList>
            <person name="Smith C.H."/>
        </authorList>
    </citation>
    <scope>NUCLEOTIDE SEQUENCE</scope>
    <source>
        <strain evidence="2">CHS0354</strain>
    </source>
</reference>
<dbReference type="AlphaFoldDB" id="A0AAE0VNI7"/>
<keyword evidence="3" id="KW-1185">Reference proteome</keyword>
<feature type="non-terminal residue" evidence="2">
    <location>
        <position position="175"/>
    </location>
</feature>
<gene>
    <name evidence="2" type="ORF">CHS0354_035226</name>
</gene>
<organism evidence="2 3">
    <name type="scientific">Potamilus streckersoni</name>
    <dbReference type="NCBI Taxonomy" id="2493646"/>
    <lineage>
        <taxon>Eukaryota</taxon>
        <taxon>Metazoa</taxon>
        <taxon>Spiralia</taxon>
        <taxon>Lophotrochozoa</taxon>
        <taxon>Mollusca</taxon>
        <taxon>Bivalvia</taxon>
        <taxon>Autobranchia</taxon>
        <taxon>Heteroconchia</taxon>
        <taxon>Palaeoheterodonta</taxon>
        <taxon>Unionida</taxon>
        <taxon>Unionoidea</taxon>
        <taxon>Unionidae</taxon>
        <taxon>Ambleminae</taxon>
        <taxon>Lampsilini</taxon>
        <taxon>Potamilus</taxon>
    </lineage>
</organism>
<accession>A0AAE0VNI7</accession>
<evidence type="ECO:0000313" key="2">
    <source>
        <dbReference type="EMBL" id="KAK3584146.1"/>
    </source>
</evidence>
<protein>
    <recommendedName>
        <fullName evidence="4">Outer membrane protein beta-barrel domain-containing protein</fullName>
    </recommendedName>
</protein>
<evidence type="ECO:0008006" key="4">
    <source>
        <dbReference type="Google" id="ProtNLM"/>
    </source>
</evidence>